<dbReference type="CDD" id="cd06261">
    <property type="entry name" value="TM_PBP2"/>
    <property type="match status" value="1"/>
</dbReference>
<comment type="subcellular location">
    <subcellularLocation>
        <location evidence="1">Cell membrane</location>
        <topology evidence="1">Multi-pass membrane protein</topology>
    </subcellularLocation>
</comment>
<dbReference type="PANTHER" id="PTHR43848">
    <property type="entry name" value="PUTRESCINE TRANSPORT SYSTEM PERMEASE PROTEIN POTI"/>
    <property type="match status" value="1"/>
</dbReference>
<keyword evidence="3" id="KW-0813">Transport</keyword>
<dbReference type="SUPFAM" id="SSF161098">
    <property type="entry name" value="MetI-like"/>
    <property type="match status" value="1"/>
</dbReference>
<dbReference type="Pfam" id="PF00528">
    <property type="entry name" value="BPD_transp_1"/>
    <property type="match status" value="1"/>
</dbReference>
<keyword evidence="7 8" id="KW-0472">Membrane</keyword>
<keyword evidence="6 8" id="KW-1133">Transmembrane helix</keyword>
<comment type="similarity">
    <text evidence="2">Belongs to the binding-protein-dependent transport system permease family. CysTW subfamily.</text>
</comment>
<protein>
    <submittedName>
        <fullName evidence="11">Unannotated protein</fullName>
    </submittedName>
</protein>
<sequence>MDIIVKRNKGSALVYIVWGYIIWSLVPVIIAVIYSFNDGRSRTVWQGFSLRWWFTDPYASVFHNPETRNAIINSLILAFITLLVVTPLGITLAIGSQRIRGRGSHIVQGLTSAPLITPEIVVGAALLITFTRLFTAVPLGFVAQLLGNVTFSLASVVVIVRARLVSIGPSFEEAARDLGATRWQALRHVLLPMLWPSVMASLVVVFATVIDDFVITSFLSSGINSETVPLRIYSSVKGGATPALNALATLLVLASFTVLIIGLFGLSTWRKRHGEHGGLRAALADVTQIEN</sequence>
<dbReference type="GO" id="GO:0055085">
    <property type="term" value="P:transmembrane transport"/>
    <property type="evidence" value="ECO:0007669"/>
    <property type="project" value="InterPro"/>
</dbReference>
<feature type="transmembrane region" description="Helical" evidence="8">
    <location>
        <begin position="141"/>
        <end position="160"/>
    </location>
</feature>
<feature type="domain" description="ABC transmembrane type-1" evidence="9">
    <location>
        <begin position="71"/>
        <end position="262"/>
    </location>
</feature>
<evidence type="ECO:0000313" key="10">
    <source>
        <dbReference type="EMBL" id="CAB4600846.1"/>
    </source>
</evidence>
<dbReference type="EMBL" id="CAEZUN010000065">
    <property type="protein sequence ID" value="CAB4600846.1"/>
    <property type="molecule type" value="Genomic_DNA"/>
</dbReference>
<dbReference type="InterPro" id="IPR000515">
    <property type="entry name" value="MetI-like"/>
</dbReference>
<keyword evidence="4" id="KW-1003">Cell membrane</keyword>
<evidence type="ECO:0000256" key="5">
    <source>
        <dbReference type="ARBA" id="ARBA00022692"/>
    </source>
</evidence>
<organism evidence="11">
    <name type="scientific">freshwater metagenome</name>
    <dbReference type="NCBI Taxonomy" id="449393"/>
    <lineage>
        <taxon>unclassified sequences</taxon>
        <taxon>metagenomes</taxon>
        <taxon>ecological metagenomes</taxon>
    </lineage>
</organism>
<dbReference type="GO" id="GO:0005886">
    <property type="term" value="C:plasma membrane"/>
    <property type="evidence" value="ECO:0007669"/>
    <property type="project" value="UniProtKB-SubCell"/>
</dbReference>
<dbReference type="PROSITE" id="PS50928">
    <property type="entry name" value="ABC_TM1"/>
    <property type="match status" value="1"/>
</dbReference>
<dbReference type="PANTHER" id="PTHR43848:SF2">
    <property type="entry name" value="PUTRESCINE TRANSPORT SYSTEM PERMEASE PROTEIN POTI"/>
    <property type="match status" value="1"/>
</dbReference>
<keyword evidence="5 8" id="KW-0812">Transmembrane</keyword>
<feature type="transmembrane region" description="Helical" evidence="8">
    <location>
        <begin position="243"/>
        <end position="266"/>
    </location>
</feature>
<evidence type="ECO:0000256" key="8">
    <source>
        <dbReference type="SAM" id="Phobius"/>
    </source>
</evidence>
<name>A0A6J6M1N2_9ZZZZ</name>
<evidence type="ECO:0000259" key="9">
    <source>
        <dbReference type="PROSITE" id="PS50928"/>
    </source>
</evidence>
<evidence type="ECO:0000256" key="7">
    <source>
        <dbReference type="ARBA" id="ARBA00023136"/>
    </source>
</evidence>
<feature type="transmembrane region" description="Helical" evidence="8">
    <location>
        <begin position="189"/>
        <end position="210"/>
    </location>
</feature>
<accession>A0A6J6M1N2</accession>
<proteinExistence type="inferred from homology"/>
<feature type="transmembrane region" description="Helical" evidence="8">
    <location>
        <begin position="12"/>
        <end position="36"/>
    </location>
</feature>
<feature type="transmembrane region" description="Helical" evidence="8">
    <location>
        <begin position="115"/>
        <end position="135"/>
    </location>
</feature>
<dbReference type="InterPro" id="IPR051789">
    <property type="entry name" value="Bact_Polyamine_Transport"/>
</dbReference>
<gene>
    <name evidence="10" type="ORF">UFOPK1826_00650</name>
    <name evidence="11" type="ORF">UFOPK2292_00659</name>
</gene>
<dbReference type="InterPro" id="IPR035906">
    <property type="entry name" value="MetI-like_sf"/>
</dbReference>
<evidence type="ECO:0000256" key="3">
    <source>
        <dbReference type="ARBA" id="ARBA00022448"/>
    </source>
</evidence>
<reference evidence="11" key="1">
    <citation type="submission" date="2020-05" db="EMBL/GenBank/DDBJ databases">
        <authorList>
            <person name="Chiriac C."/>
            <person name="Salcher M."/>
            <person name="Ghai R."/>
            <person name="Kavagutti S V."/>
        </authorList>
    </citation>
    <scope>NUCLEOTIDE SEQUENCE</scope>
</reference>
<feature type="transmembrane region" description="Helical" evidence="8">
    <location>
        <begin position="70"/>
        <end position="94"/>
    </location>
</feature>
<evidence type="ECO:0000256" key="1">
    <source>
        <dbReference type="ARBA" id="ARBA00004651"/>
    </source>
</evidence>
<evidence type="ECO:0000313" key="11">
    <source>
        <dbReference type="EMBL" id="CAB4668127.1"/>
    </source>
</evidence>
<evidence type="ECO:0000256" key="4">
    <source>
        <dbReference type="ARBA" id="ARBA00022475"/>
    </source>
</evidence>
<evidence type="ECO:0000256" key="2">
    <source>
        <dbReference type="ARBA" id="ARBA00007069"/>
    </source>
</evidence>
<dbReference type="EMBL" id="CAEZWU010000081">
    <property type="protein sequence ID" value="CAB4668127.1"/>
    <property type="molecule type" value="Genomic_DNA"/>
</dbReference>
<dbReference type="Gene3D" id="1.10.3720.10">
    <property type="entry name" value="MetI-like"/>
    <property type="match status" value="1"/>
</dbReference>
<dbReference type="AlphaFoldDB" id="A0A6J6M1N2"/>
<evidence type="ECO:0000256" key="6">
    <source>
        <dbReference type="ARBA" id="ARBA00022989"/>
    </source>
</evidence>